<dbReference type="EMBL" id="BMGP01000006">
    <property type="protein sequence ID" value="GGF36493.1"/>
    <property type="molecule type" value="Genomic_DNA"/>
</dbReference>
<dbReference type="RefSeq" id="WP_188679995.1">
    <property type="nucleotide sequence ID" value="NZ_BMGP01000006.1"/>
</dbReference>
<dbReference type="AlphaFoldDB" id="A0A917BEA6"/>
<keyword evidence="3" id="KW-1185">Reference proteome</keyword>
<dbReference type="Gene3D" id="1.25.40.10">
    <property type="entry name" value="Tetratricopeptide repeat domain"/>
    <property type="match status" value="2"/>
</dbReference>
<organism evidence="2 3">
    <name type="scientific">Subtercola lobariae</name>
    <dbReference type="NCBI Taxonomy" id="1588641"/>
    <lineage>
        <taxon>Bacteria</taxon>
        <taxon>Bacillati</taxon>
        <taxon>Actinomycetota</taxon>
        <taxon>Actinomycetes</taxon>
        <taxon>Micrococcales</taxon>
        <taxon>Microbacteriaceae</taxon>
        <taxon>Subtercola</taxon>
    </lineage>
</organism>
<name>A0A917BEA6_9MICO</name>
<dbReference type="InterPro" id="IPR011990">
    <property type="entry name" value="TPR-like_helical_dom_sf"/>
</dbReference>
<gene>
    <name evidence="2" type="ORF">GCM10011399_31740</name>
</gene>
<evidence type="ECO:0000256" key="1">
    <source>
        <dbReference type="SAM" id="MobiDB-lite"/>
    </source>
</evidence>
<dbReference type="Proteomes" id="UP000598775">
    <property type="component" value="Unassembled WGS sequence"/>
</dbReference>
<accession>A0A917BEA6</accession>
<evidence type="ECO:0008006" key="4">
    <source>
        <dbReference type="Google" id="ProtNLM"/>
    </source>
</evidence>
<dbReference type="SUPFAM" id="SSF48452">
    <property type="entry name" value="TPR-like"/>
    <property type="match status" value="2"/>
</dbReference>
<sequence>MQPQKHCARLLIAAEQATSPALTRVILDEAVTLADALGDESLGYAARLTLISAAADTCDTTTRLSAFDWCVSRHLSNPTVYPASIATIDLLNESVLIPEVVARNASCSLASITNELARLQSLVDANGQAPTAGLYARLKVARVTRQPGELESITALLHNAAPDRYTPCPTCNHLRVALDFAAAERFAESAAAFDVYFDATSQCAACLPEAYARSLSVYLATRQPLKASSSHQRGYELVRSNPRQLALLAAHLEYCGMIGDVPRALTLIERHLLWLDADPLDSYAQFEALRALAGVCRALVGTGHGDRAILVTADSALPGYLRLDSTPGSTLTVHSLGERCTRAARILARCFDERHANEYFTARLVAMLDLANVADVAGRDRPSVRARQALALPFDEVSPAQLSALGRTAPASELWLQLARERASVEDTATAESALQHAHEALEHEVRAAGGGGGGGGGDDSGGTGAGYRGSRGHSESDGGSESDSTSVDRLHVRCQIYGLQISLAVARGDDGRALNFLGLRADTLIAARHLDLAEAELNLGLVMFGADRADGADRGGRADGADGEQALRAALRQAREERAEPEVELSILNALAERLLRTQQPQEASVLALEAVKLCGHDPENPHIQRSLMTLAHAQSLSGQLEAGRATTTRLVRHDLDRATKARALLLRAACTLDPSALNDAVSDADRALALYSELGYGKGIIDACAQLALLLEEVGVQVGVVEAWRQALQECERLNQAGTSLIRFRLARAHLAAGDGDAAAVNVESVLDEAYLGRAPTPEIVELLYWLGHSYRATENDELAYSCWSVALSLAVPSGAMREAVRLGLALGRLLFDCNDSDAVDVLLETVNRARQLPEPWELVDSLHLLGQAQCEFGQAEGLETLDEAIRVADEHKFDLDALVASVTESRAHGLDALGRDDEALETARRSAWLFERVGERSSAGLAHLFAARMLECAHRTDEAQSEYERSLELVAGDSAVAQLVAGELHALTSG</sequence>
<evidence type="ECO:0000313" key="2">
    <source>
        <dbReference type="EMBL" id="GGF36493.1"/>
    </source>
</evidence>
<feature type="region of interest" description="Disordered" evidence="1">
    <location>
        <begin position="447"/>
        <end position="487"/>
    </location>
</feature>
<reference evidence="2 3" key="1">
    <citation type="journal article" date="2014" name="Int. J. Syst. Evol. Microbiol.">
        <title>Complete genome sequence of Corynebacterium casei LMG S-19264T (=DSM 44701T), isolated from a smear-ripened cheese.</title>
        <authorList>
            <consortium name="US DOE Joint Genome Institute (JGI-PGF)"/>
            <person name="Walter F."/>
            <person name="Albersmeier A."/>
            <person name="Kalinowski J."/>
            <person name="Ruckert C."/>
        </authorList>
    </citation>
    <scope>NUCLEOTIDE SEQUENCE [LARGE SCALE GENOMIC DNA]</scope>
    <source>
        <strain evidence="2 3">CGMCC 1.12976</strain>
    </source>
</reference>
<comment type="caution">
    <text evidence="2">The sequence shown here is derived from an EMBL/GenBank/DDBJ whole genome shotgun (WGS) entry which is preliminary data.</text>
</comment>
<feature type="compositionally biased region" description="Gly residues" evidence="1">
    <location>
        <begin position="449"/>
        <end position="470"/>
    </location>
</feature>
<proteinExistence type="predicted"/>
<evidence type="ECO:0000313" key="3">
    <source>
        <dbReference type="Proteomes" id="UP000598775"/>
    </source>
</evidence>
<protein>
    <recommendedName>
        <fullName evidence="4">Tetratricopeptide repeat protein</fullName>
    </recommendedName>
</protein>